<dbReference type="Proteomes" id="UP000295468">
    <property type="component" value="Unassembled WGS sequence"/>
</dbReference>
<dbReference type="EMBL" id="SNYI01000003">
    <property type="protein sequence ID" value="TDQ29392.1"/>
    <property type="molecule type" value="Genomic_DNA"/>
</dbReference>
<evidence type="ECO:0000313" key="1">
    <source>
        <dbReference type="EMBL" id="TDQ29392.1"/>
    </source>
</evidence>
<reference evidence="1 2" key="1">
    <citation type="submission" date="2019-03" db="EMBL/GenBank/DDBJ databases">
        <title>Genomic Encyclopedia of Archaeal and Bacterial Type Strains, Phase II (KMG-II): from individual species to whole genera.</title>
        <authorList>
            <person name="Goeker M."/>
        </authorList>
    </citation>
    <scope>NUCLEOTIDE SEQUENCE [LARGE SCALE GENOMIC DNA]</scope>
    <source>
        <strain evidence="1 2">DSM 18435</strain>
    </source>
</reference>
<keyword evidence="2" id="KW-1185">Reference proteome</keyword>
<dbReference type="SUPFAM" id="SSF54427">
    <property type="entry name" value="NTF2-like"/>
    <property type="match status" value="1"/>
</dbReference>
<dbReference type="OrthoDB" id="824753at2"/>
<sequence>MKTLSVLVLSLLLLWGCKEEKPDRYFSSSPEIDQTKALIGDYEKGDWKAMQAHYADTAKIYHNSTRAISASDFVKSFQEGTAGYQSYGFQDNDQYYEMIIDDKDERWVNFWGNWEATFKEKDTSLVVPVHVTLEFKDGKVVEEHAYYDTAGLIRIMNKIAADKAAAEEMNN</sequence>
<protein>
    <submittedName>
        <fullName evidence="1">SnoaL-like protein</fullName>
    </submittedName>
</protein>
<dbReference type="InterPro" id="IPR032710">
    <property type="entry name" value="NTF2-like_dom_sf"/>
</dbReference>
<gene>
    <name evidence="1" type="ORF">CLV82_2850</name>
</gene>
<accession>A0A4R6TKL8</accession>
<proteinExistence type="predicted"/>
<name>A0A4R6TKL8_9FLAO</name>
<evidence type="ECO:0000313" key="2">
    <source>
        <dbReference type="Proteomes" id="UP000295468"/>
    </source>
</evidence>
<comment type="caution">
    <text evidence="1">The sequence shown here is derived from an EMBL/GenBank/DDBJ whole genome shotgun (WGS) entry which is preliminary data.</text>
</comment>
<dbReference type="AlphaFoldDB" id="A0A4R6TKL8"/>
<dbReference type="RefSeq" id="WP_133644965.1">
    <property type="nucleotide sequence ID" value="NZ_SNYI01000003.1"/>
</dbReference>
<dbReference type="Gene3D" id="3.10.450.50">
    <property type="match status" value="1"/>
</dbReference>
<organism evidence="1 2">
    <name type="scientific">Zeaxanthinibacter enoshimensis</name>
    <dbReference type="NCBI Taxonomy" id="392009"/>
    <lineage>
        <taxon>Bacteria</taxon>
        <taxon>Pseudomonadati</taxon>
        <taxon>Bacteroidota</taxon>
        <taxon>Flavobacteriia</taxon>
        <taxon>Flavobacteriales</taxon>
        <taxon>Flavobacteriaceae</taxon>
        <taxon>Zeaxanthinibacter</taxon>
    </lineage>
</organism>